<evidence type="ECO:0000313" key="6">
    <source>
        <dbReference type="Proteomes" id="UP001652627"/>
    </source>
</evidence>
<gene>
    <name evidence="7" type="primary">LRSAM1</name>
</gene>
<dbReference type="InterPro" id="IPR013083">
    <property type="entry name" value="Znf_RING/FYVE/PHD"/>
</dbReference>
<proteinExistence type="predicted"/>
<dbReference type="Gene3D" id="3.80.10.10">
    <property type="entry name" value="Ribonuclease Inhibitor"/>
    <property type="match status" value="1"/>
</dbReference>
<accession>A0ABM4FKJ9</accession>
<sequence>MLLFFHKKKPSDDARKHFAYQMCLVHIFSLRAKEDGADGSLDVSKWELSQLWVLIIHTNSHTSLVVKSCNLLSLITVKLRNKLKELSPTVSGLWSLCALNISESMLQELPRGLAHIRLLEDLSQISLANISSYSLAEMDQKFQQILAWQQLDQSKAISRVSQESAMQKAAFEALQVEQDLMHRQIRNQEEGFERQLVNLLIELSAEQSLPVFVHHQISLRALGTMTASDLEKIAIMETGLQCVVLKQAQENPDCGQADLRCLPLWRKAMQGWWASRRRGRAGSIARAGGSAESGCVACMEQEAQMIFLLCGHMCCCQTCCECERTCPLCHMDITQCVRLFHGG</sequence>
<dbReference type="Gene3D" id="3.30.40.10">
    <property type="entry name" value="Zinc/RING finger domain, C3HC4 (zinc finger)"/>
    <property type="match status" value="1"/>
</dbReference>
<dbReference type="InterPro" id="IPR001841">
    <property type="entry name" value="Znf_RING"/>
</dbReference>
<dbReference type="RefSeq" id="XP_067165478.1">
    <property type="nucleotide sequence ID" value="XM_067309377.1"/>
</dbReference>
<evidence type="ECO:0000256" key="1">
    <source>
        <dbReference type="ARBA" id="ARBA00022723"/>
    </source>
</evidence>
<reference evidence="7" key="1">
    <citation type="submission" date="2025-08" db="UniProtKB">
        <authorList>
            <consortium name="RefSeq"/>
        </authorList>
    </citation>
    <scope>IDENTIFICATION</scope>
    <source>
        <tissue evidence="7">Blood</tissue>
    </source>
</reference>
<evidence type="ECO:0000256" key="3">
    <source>
        <dbReference type="ARBA" id="ARBA00022833"/>
    </source>
</evidence>
<feature type="domain" description="RING-type" evidence="5">
    <location>
        <begin position="295"/>
        <end position="330"/>
    </location>
</feature>
<evidence type="ECO:0000313" key="7">
    <source>
        <dbReference type="RefSeq" id="XP_067165478.1"/>
    </source>
</evidence>
<dbReference type="InterPro" id="IPR032675">
    <property type="entry name" value="LRR_dom_sf"/>
</dbReference>
<organism evidence="6 7">
    <name type="scientific">Apteryx mantelli</name>
    <name type="common">North Island brown kiwi</name>
    <dbReference type="NCBI Taxonomy" id="2696672"/>
    <lineage>
        <taxon>Eukaryota</taxon>
        <taxon>Metazoa</taxon>
        <taxon>Chordata</taxon>
        <taxon>Craniata</taxon>
        <taxon>Vertebrata</taxon>
        <taxon>Euteleostomi</taxon>
        <taxon>Archelosauria</taxon>
        <taxon>Archosauria</taxon>
        <taxon>Dinosauria</taxon>
        <taxon>Saurischia</taxon>
        <taxon>Theropoda</taxon>
        <taxon>Coelurosauria</taxon>
        <taxon>Aves</taxon>
        <taxon>Palaeognathae</taxon>
        <taxon>Apterygiformes</taxon>
        <taxon>Apterygidae</taxon>
        <taxon>Apteryx</taxon>
    </lineage>
</organism>
<keyword evidence="1" id="KW-0479">Metal-binding</keyword>
<dbReference type="Pfam" id="PF13920">
    <property type="entry name" value="zf-C3HC4_3"/>
    <property type="match status" value="1"/>
</dbReference>
<dbReference type="SUPFAM" id="SSF52058">
    <property type="entry name" value="L domain-like"/>
    <property type="match status" value="1"/>
</dbReference>
<keyword evidence="3" id="KW-0862">Zinc</keyword>
<protein>
    <submittedName>
        <fullName evidence="7">E3 ubiquitin-protein ligase LRSAM1</fullName>
    </submittedName>
</protein>
<evidence type="ECO:0000259" key="5">
    <source>
        <dbReference type="PROSITE" id="PS50089"/>
    </source>
</evidence>
<dbReference type="InterPro" id="IPR013761">
    <property type="entry name" value="SAM/pointed_sf"/>
</dbReference>
<dbReference type="Proteomes" id="UP001652627">
    <property type="component" value="Chromosome 21"/>
</dbReference>
<dbReference type="PROSITE" id="PS50089">
    <property type="entry name" value="ZF_RING_2"/>
    <property type="match status" value="1"/>
</dbReference>
<keyword evidence="2 4" id="KW-0863">Zinc-finger</keyword>
<evidence type="ECO:0000256" key="4">
    <source>
        <dbReference type="PROSITE-ProRule" id="PRU00175"/>
    </source>
</evidence>
<keyword evidence="6" id="KW-1185">Reference proteome</keyword>
<dbReference type="GeneID" id="136993894"/>
<dbReference type="SUPFAM" id="SSF47769">
    <property type="entry name" value="SAM/Pointed domain"/>
    <property type="match status" value="1"/>
</dbReference>
<name>A0ABM4FKJ9_9AVES</name>
<evidence type="ECO:0000256" key="2">
    <source>
        <dbReference type="ARBA" id="ARBA00022771"/>
    </source>
</evidence>